<dbReference type="VEuPathDB" id="VectorBase:AQUA008249"/>
<dbReference type="InterPro" id="IPR019787">
    <property type="entry name" value="Znf_PHD-finger"/>
</dbReference>
<feature type="domain" description="PHD-type" evidence="6">
    <location>
        <begin position="5"/>
        <end position="54"/>
    </location>
</feature>
<evidence type="ECO:0000256" key="1">
    <source>
        <dbReference type="ARBA" id="ARBA00022723"/>
    </source>
</evidence>
<evidence type="ECO:0000256" key="4">
    <source>
        <dbReference type="PROSITE-ProRule" id="PRU00146"/>
    </source>
</evidence>
<dbReference type="EnsemblMetazoa" id="AQUA008249-RA">
    <property type="protein sequence ID" value="AQUA008249-PA"/>
    <property type="gene ID" value="AQUA008249"/>
</dbReference>
<keyword evidence="8" id="KW-1185">Reference proteome</keyword>
<dbReference type="PROSITE" id="PS01359">
    <property type="entry name" value="ZF_PHD_1"/>
    <property type="match status" value="1"/>
</dbReference>
<evidence type="ECO:0000259" key="6">
    <source>
        <dbReference type="PROSITE" id="PS50016"/>
    </source>
</evidence>
<dbReference type="STRING" id="34691.A0A182XEJ6"/>
<sequence>MPKPKFDCVGCDRENAVSDMVRCDACSKWWHFDCAGVSKEVKYVKWVCERCESGEKDEAAKVKGHEMSGKPSRATRGKAQSQDGDTSKTRLEKPVEVPSHQKPAVQKLASSKVSLVATPDIILAQRCVRSETGTAPTNTAHVEKNRMASSLIEGFSSRCKINPNQKDSASHVSRRSKSSVATTLKLERLAKERSYYNRSTEACGFTSVENIIRLEEALTGPAREVVESKFTSPDAAPQVMKLLKQ</sequence>
<dbReference type="PROSITE" id="PS50016">
    <property type="entry name" value="ZF_PHD_2"/>
    <property type="match status" value="1"/>
</dbReference>
<keyword evidence="1" id="KW-0479">Metal-binding</keyword>
<accession>A0A182XEJ6</accession>
<protein>
    <recommendedName>
        <fullName evidence="6">PHD-type domain-containing protein</fullName>
    </recommendedName>
</protein>
<evidence type="ECO:0000313" key="7">
    <source>
        <dbReference type="EnsemblMetazoa" id="AQUA008249-PA"/>
    </source>
</evidence>
<dbReference type="Proteomes" id="UP000076407">
    <property type="component" value="Unassembled WGS sequence"/>
</dbReference>
<dbReference type="Gene3D" id="3.30.40.10">
    <property type="entry name" value="Zinc/RING finger domain, C3HC4 (zinc finger)"/>
    <property type="match status" value="1"/>
</dbReference>
<dbReference type="InterPro" id="IPR011011">
    <property type="entry name" value="Znf_FYVE_PHD"/>
</dbReference>
<dbReference type="Pfam" id="PF00628">
    <property type="entry name" value="PHD"/>
    <property type="match status" value="1"/>
</dbReference>
<feature type="compositionally biased region" description="Basic and acidic residues" evidence="5">
    <location>
        <begin position="59"/>
        <end position="68"/>
    </location>
</feature>
<evidence type="ECO:0000313" key="8">
    <source>
        <dbReference type="Proteomes" id="UP000076407"/>
    </source>
</evidence>
<reference evidence="7" key="1">
    <citation type="submission" date="2020-05" db="UniProtKB">
        <authorList>
            <consortium name="EnsemblMetazoa"/>
        </authorList>
    </citation>
    <scope>IDENTIFICATION</scope>
    <source>
        <strain evidence="7">SANGQUA</strain>
    </source>
</reference>
<feature type="region of interest" description="Disordered" evidence="5">
    <location>
        <begin position="59"/>
        <end position="109"/>
    </location>
</feature>
<organism evidence="7 8">
    <name type="scientific">Anopheles quadriannulatus</name>
    <name type="common">Mosquito</name>
    <dbReference type="NCBI Taxonomy" id="34691"/>
    <lineage>
        <taxon>Eukaryota</taxon>
        <taxon>Metazoa</taxon>
        <taxon>Ecdysozoa</taxon>
        <taxon>Arthropoda</taxon>
        <taxon>Hexapoda</taxon>
        <taxon>Insecta</taxon>
        <taxon>Pterygota</taxon>
        <taxon>Neoptera</taxon>
        <taxon>Endopterygota</taxon>
        <taxon>Diptera</taxon>
        <taxon>Nematocera</taxon>
        <taxon>Culicoidea</taxon>
        <taxon>Culicidae</taxon>
        <taxon>Anophelinae</taxon>
        <taxon>Anopheles</taxon>
    </lineage>
</organism>
<evidence type="ECO:0000256" key="3">
    <source>
        <dbReference type="ARBA" id="ARBA00022833"/>
    </source>
</evidence>
<dbReference type="GO" id="GO:0008270">
    <property type="term" value="F:zinc ion binding"/>
    <property type="evidence" value="ECO:0007669"/>
    <property type="project" value="UniProtKB-KW"/>
</dbReference>
<evidence type="ECO:0000256" key="2">
    <source>
        <dbReference type="ARBA" id="ARBA00022771"/>
    </source>
</evidence>
<dbReference type="SMART" id="SM00249">
    <property type="entry name" value="PHD"/>
    <property type="match status" value="1"/>
</dbReference>
<dbReference type="SUPFAM" id="SSF57903">
    <property type="entry name" value="FYVE/PHD zinc finger"/>
    <property type="match status" value="1"/>
</dbReference>
<keyword evidence="3" id="KW-0862">Zinc</keyword>
<evidence type="ECO:0000256" key="5">
    <source>
        <dbReference type="SAM" id="MobiDB-lite"/>
    </source>
</evidence>
<dbReference type="InterPro" id="IPR013083">
    <property type="entry name" value="Znf_RING/FYVE/PHD"/>
</dbReference>
<dbReference type="InterPro" id="IPR019786">
    <property type="entry name" value="Zinc_finger_PHD-type_CS"/>
</dbReference>
<keyword evidence="2 4" id="KW-0863">Zinc-finger</keyword>
<proteinExistence type="predicted"/>
<dbReference type="InterPro" id="IPR001965">
    <property type="entry name" value="Znf_PHD"/>
</dbReference>
<name>A0A182XEJ6_ANOQN</name>
<feature type="compositionally biased region" description="Basic and acidic residues" evidence="5">
    <location>
        <begin position="85"/>
        <end position="95"/>
    </location>
</feature>
<dbReference type="AlphaFoldDB" id="A0A182XEJ6"/>